<dbReference type="Proteomes" id="UP000008022">
    <property type="component" value="Unassembled WGS sequence"/>
</dbReference>
<dbReference type="InterPro" id="IPR007612">
    <property type="entry name" value="LOR"/>
</dbReference>
<dbReference type="EnsemblPlants" id="ORUFI05G03910.1">
    <property type="protein sequence ID" value="ORUFI05G03910.1"/>
    <property type="gene ID" value="ORUFI05G03910"/>
</dbReference>
<sequence length="370" mass="40373">MALLDQAVAVAAAPRANKRAKVAAEEEEYDEPCRSPPAPAAKKKVARLTVWCKSLVFHGEGYAVFDDADGRMVFRVDSYGAGRRLVALMDHAGRVLLTVVRRHRRHCRVLLMSLRPDTWEVYKGDVGDGDGAATCSQDEPPRLVMRATKDLGNPSCTVSMLAAGAGAGNGDEAACGHGVYRMSWSRREEWSRVHCSSGCINSLVAEARIKFLQLLDHPPRRDQPPPHLCLGSDRARTHPSSLSSLFTYNTTKLTVLPLSSLTSPILTTPMSSPTSRSGVGREKVGGDTLGVRDDDRGVEKVEEIKYYNNSAQNDAPNRYRGEKEERRAEEDDAAGEGRVVTDGAARDGPGRRHGHAHDLQLLPLTDRLTG</sequence>
<dbReference type="Pfam" id="PF04525">
    <property type="entry name" value="LOR"/>
    <property type="match status" value="1"/>
</dbReference>
<feature type="region of interest" description="Disordered" evidence="2">
    <location>
        <begin position="267"/>
        <end position="293"/>
    </location>
</feature>
<evidence type="ECO:0000313" key="3">
    <source>
        <dbReference type="EnsemblPlants" id="ORUFI05G03910.1"/>
    </source>
</evidence>
<name>A0A0E0PHQ1_ORYRU</name>
<feature type="compositionally biased region" description="Basic and acidic residues" evidence="2">
    <location>
        <begin position="279"/>
        <end position="293"/>
    </location>
</feature>
<protein>
    <submittedName>
        <fullName evidence="3">Uncharacterized protein</fullName>
    </submittedName>
</protein>
<proteinExistence type="inferred from homology"/>
<reference evidence="4" key="1">
    <citation type="submission" date="2013-06" db="EMBL/GenBank/DDBJ databases">
        <authorList>
            <person name="Zhao Q."/>
        </authorList>
    </citation>
    <scope>NUCLEOTIDE SEQUENCE</scope>
    <source>
        <strain evidence="4">cv. W1943</strain>
    </source>
</reference>
<feature type="compositionally biased region" description="Basic and acidic residues" evidence="2">
    <location>
        <begin position="317"/>
        <end position="329"/>
    </location>
</feature>
<dbReference type="AlphaFoldDB" id="A0A0E0PHQ1"/>
<evidence type="ECO:0000256" key="1">
    <source>
        <dbReference type="ARBA" id="ARBA00005437"/>
    </source>
</evidence>
<dbReference type="OMA" id="XEGREAG"/>
<dbReference type="PANTHER" id="PTHR31087">
    <property type="match status" value="1"/>
</dbReference>
<dbReference type="SUPFAM" id="SSF54518">
    <property type="entry name" value="Tubby C-terminal domain-like"/>
    <property type="match status" value="1"/>
</dbReference>
<reference evidence="3" key="2">
    <citation type="submission" date="2015-06" db="UniProtKB">
        <authorList>
            <consortium name="EnsemblPlants"/>
        </authorList>
    </citation>
    <scope>IDENTIFICATION</scope>
</reference>
<keyword evidence="4" id="KW-1185">Reference proteome</keyword>
<organism evidence="3 4">
    <name type="scientific">Oryza rufipogon</name>
    <name type="common">Brownbeard rice</name>
    <name type="synonym">Asian wild rice</name>
    <dbReference type="NCBI Taxonomy" id="4529"/>
    <lineage>
        <taxon>Eukaryota</taxon>
        <taxon>Viridiplantae</taxon>
        <taxon>Streptophyta</taxon>
        <taxon>Embryophyta</taxon>
        <taxon>Tracheophyta</taxon>
        <taxon>Spermatophyta</taxon>
        <taxon>Magnoliopsida</taxon>
        <taxon>Liliopsida</taxon>
        <taxon>Poales</taxon>
        <taxon>Poaceae</taxon>
        <taxon>BOP clade</taxon>
        <taxon>Oryzoideae</taxon>
        <taxon>Oryzeae</taxon>
        <taxon>Oryzinae</taxon>
        <taxon>Oryza</taxon>
    </lineage>
</organism>
<dbReference type="HOGENOM" id="CLU_063146_0_0_1"/>
<comment type="similarity">
    <text evidence="1">Belongs to the LOR family.</text>
</comment>
<evidence type="ECO:0000256" key="2">
    <source>
        <dbReference type="SAM" id="MobiDB-lite"/>
    </source>
</evidence>
<accession>A0A0E0PHQ1</accession>
<feature type="region of interest" description="Disordered" evidence="2">
    <location>
        <begin position="310"/>
        <end position="370"/>
    </location>
</feature>
<dbReference type="Gramene" id="ORUFI05G03910.1">
    <property type="protein sequence ID" value="ORUFI05G03910.1"/>
    <property type="gene ID" value="ORUFI05G03910"/>
</dbReference>
<evidence type="ECO:0000313" key="4">
    <source>
        <dbReference type="Proteomes" id="UP000008022"/>
    </source>
</evidence>
<dbReference type="InterPro" id="IPR038595">
    <property type="entry name" value="LOR_sf"/>
</dbReference>
<dbReference type="PANTHER" id="PTHR31087:SF161">
    <property type="entry name" value="TUBBY C 2 FAMILY PROTEIN"/>
    <property type="match status" value="1"/>
</dbReference>
<dbReference type="InterPro" id="IPR025659">
    <property type="entry name" value="Tubby-like_C"/>
</dbReference>
<dbReference type="Gene3D" id="2.40.160.200">
    <property type="entry name" value="LURP1-related"/>
    <property type="match status" value="1"/>
</dbReference>
<dbReference type="eggNOG" id="ENOG502S03R">
    <property type="taxonomic scope" value="Eukaryota"/>
</dbReference>